<dbReference type="Proteomes" id="UP000032180">
    <property type="component" value="Chromosome 8"/>
</dbReference>
<comment type="function">
    <text evidence="8">Lipolytic acyl hydrolase (LAH).</text>
</comment>
<name>A0A0D9X8W5_9ORYZ</name>
<dbReference type="Gramene" id="LPERR08G14950.1">
    <property type="protein sequence ID" value="LPERR08G14950.1"/>
    <property type="gene ID" value="LPERR08G14950"/>
</dbReference>
<keyword evidence="3" id="KW-0611">Plant defense</keyword>
<dbReference type="GO" id="GO:0016042">
    <property type="term" value="P:lipid catabolic process"/>
    <property type="evidence" value="ECO:0007669"/>
    <property type="project" value="UniProtKB-UniRule"/>
</dbReference>
<dbReference type="eggNOG" id="KOG0513">
    <property type="taxonomic scope" value="Eukaryota"/>
</dbReference>
<feature type="domain" description="PNPLA" evidence="9">
    <location>
        <begin position="48"/>
        <end position="253"/>
    </location>
</feature>
<proteinExistence type="inferred from homology"/>
<dbReference type="GO" id="GO:0047372">
    <property type="term" value="F:monoacylglycerol lipase activity"/>
    <property type="evidence" value="ECO:0007669"/>
    <property type="project" value="TreeGrafter"/>
</dbReference>
<evidence type="ECO:0000313" key="11">
    <source>
        <dbReference type="Proteomes" id="UP000032180"/>
    </source>
</evidence>
<feature type="active site" description="Nucleophile" evidence="7">
    <location>
        <position position="92"/>
    </location>
</feature>
<comment type="domain">
    <text evidence="8">The nitrogen atoms of the two glycine residues in the GGXR motif define the oxyanion hole, and stabilize the oxyanion that forms during the nucleophilic attack by the catalytic serine during substrate cleavage.</text>
</comment>
<dbReference type="PROSITE" id="PS51635">
    <property type="entry name" value="PNPLA"/>
    <property type="match status" value="1"/>
</dbReference>
<evidence type="ECO:0000256" key="2">
    <source>
        <dbReference type="ARBA" id="ARBA00022801"/>
    </source>
</evidence>
<accession>A0A0D9X8W5</accession>
<protein>
    <recommendedName>
        <fullName evidence="8">Patatin</fullName>
        <ecNumber evidence="8">3.1.1.-</ecNumber>
    </recommendedName>
</protein>
<feature type="short sequence motif" description="GXGXXG" evidence="7">
    <location>
        <begin position="52"/>
        <end position="57"/>
    </location>
</feature>
<dbReference type="FunFam" id="3.40.1090.10:FF:000005">
    <property type="entry name" value="Patatin"/>
    <property type="match status" value="1"/>
</dbReference>
<keyword evidence="5 7" id="KW-0443">Lipid metabolism</keyword>
<dbReference type="CDD" id="cd07214">
    <property type="entry name" value="Pat17_isozyme_like"/>
    <property type="match status" value="1"/>
</dbReference>
<dbReference type="GO" id="GO:0004620">
    <property type="term" value="F:phospholipase activity"/>
    <property type="evidence" value="ECO:0007669"/>
    <property type="project" value="TreeGrafter"/>
</dbReference>
<feature type="short sequence motif" description="DGA/G" evidence="7">
    <location>
        <begin position="240"/>
        <end position="242"/>
    </location>
</feature>
<sequence length="439" mass="47424">MMMPGQQIDRVLVGKKARNLARTAFSALASPSTPRSPPPSYGNIVTVLSIDGGGVRGIIPGTILAFLEEKLQEIDGADVRIADYFDVIAGTSTGGLVTAMLAAPDANGRPLFAGKDITGFYLEHAPKIFPASSNGGPLGLIHRMSSGPKYDGKYLHSVVQKLLGETRVNQTITNVVIPTFDIKLLQPTIFSKYDALKDKSKNALLSDVCIGTSAAPTYLPCHQFKTTDNNGNPREFNLIDGGIAANNPTLLAMTHVSKQILLGNKDFFPIKPIDYGKFIVLSLGTGSAKIEQKFDAVESSKWGVLGWLLNEGGSNPLIDSFSQASADIVDIHASVLFQALQCESSYLRIQDDELSGHTASVDLSTPENLNKLVEAGNNLLKKQVCKVNLETGRNEPDGNRGTNEDELVRFAEMLSQERRARLSIRTNQKTNTNNLNPIS</sequence>
<evidence type="ECO:0000256" key="3">
    <source>
        <dbReference type="ARBA" id="ARBA00022821"/>
    </source>
</evidence>
<evidence type="ECO:0000256" key="6">
    <source>
        <dbReference type="ARBA" id="ARBA00025642"/>
    </source>
</evidence>
<dbReference type="SUPFAM" id="SSF52151">
    <property type="entry name" value="FabD/lysophospholipase-like"/>
    <property type="match status" value="1"/>
</dbReference>
<evidence type="ECO:0000256" key="4">
    <source>
        <dbReference type="ARBA" id="ARBA00022963"/>
    </source>
</evidence>
<dbReference type="InterPro" id="IPR016035">
    <property type="entry name" value="Acyl_Trfase/lysoPLipase"/>
</dbReference>
<reference evidence="10" key="3">
    <citation type="submission" date="2015-04" db="UniProtKB">
        <authorList>
            <consortium name="EnsemblPlants"/>
        </authorList>
    </citation>
    <scope>IDENTIFICATION</scope>
</reference>
<evidence type="ECO:0000256" key="1">
    <source>
        <dbReference type="ARBA" id="ARBA00010240"/>
    </source>
</evidence>
<dbReference type="Gene3D" id="3.40.1090.10">
    <property type="entry name" value="Cytosolic phospholipase A2 catalytic domain"/>
    <property type="match status" value="1"/>
</dbReference>
<dbReference type="InterPro" id="IPR002641">
    <property type="entry name" value="PNPLA_dom"/>
</dbReference>
<keyword evidence="11" id="KW-1185">Reference proteome</keyword>
<dbReference type="EC" id="3.1.1.-" evidence="8"/>
<dbReference type="GO" id="GO:0006952">
    <property type="term" value="P:defense response"/>
    <property type="evidence" value="ECO:0007669"/>
    <property type="project" value="UniProtKB-KW"/>
</dbReference>
<reference evidence="11" key="2">
    <citation type="submission" date="2013-12" db="EMBL/GenBank/DDBJ databases">
        <authorList>
            <person name="Yu Y."/>
            <person name="Lee S."/>
            <person name="de Baynast K."/>
            <person name="Wissotski M."/>
            <person name="Liu L."/>
            <person name="Talag J."/>
            <person name="Goicoechea J."/>
            <person name="Angelova A."/>
            <person name="Jetty R."/>
            <person name="Kudrna D."/>
            <person name="Golser W."/>
            <person name="Rivera L."/>
            <person name="Zhang J."/>
            <person name="Wing R."/>
        </authorList>
    </citation>
    <scope>NUCLEOTIDE SEQUENCE</scope>
</reference>
<organism evidence="10 11">
    <name type="scientific">Leersia perrieri</name>
    <dbReference type="NCBI Taxonomy" id="77586"/>
    <lineage>
        <taxon>Eukaryota</taxon>
        <taxon>Viridiplantae</taxon>
        <taxon>Streptophyta</taxon>
        <taxon>Embryophyta</taxon>
        <taxon>Tracheophyta</taxon>
        <taxon>Spermatophyta</taxon>
        <taxon>Magnoliopsida</taxon>
        <taxon>Liliopsida</taxon>
        <taxon>Poales</taxon>
        <taxon>Poaceae</taxon>
        <taxon>BOP clade</taxon>
        <taxon>Oryzoideae</taxon>
        <taxon>Oryzeae</taxon>
        <taxon>Oryzinae</taxon>
        <taxon>Leersia</taxon>
    </lineage>
</organism>
<dbReference type="PANTHER" id="PTHR32176">
    <property type="entry name" value="XYLOSE ISOMERASE"/>
    <property type="match status" value="1"/>
</dbReference>
<evidence type="ECO:0000259" key="9">
    <source>
        <dbReference type="PROSITE" id="PS51635"/>
    </source>
</evidence>
<evidence type="ECO:0000256" key="8">
    <source>
        <dbReference type="RuleBase" id="RU361262"/>
    </source>
</evidence>
<dbReference type="PANTHER" id="PTHR32176:SF103">
    <property type="entry name" value="OS08G0376550 PROTEIN"/>
    <property type="match status" value="1"/>
</dbReference>
<evidence type="ECO:0000313" key="10">
    <source>
        <dbReference type="EnsemblPlants" id="LPERR08G14950.1"/>
    </source>
</evidence>
<evidence type="ECO:0000256" key="5">
    <source>
        <dbReference type="ARBA" id="ARBA00023098"/>
    </source>
</evidence>
<comment type="function">
    <text evidence="6">Possesses non-specific lipolytic acyl hydrolase (LAH) activity. Hydrolyzes phospholipids as well as galactolipids. May play a role in disease resistance.</text>
</comment>
<dbReference type="AlphaFoldDB" id="A0A0D9X8W5"/>
<keyword evidence="4 7" id="KW-0442">Lipid degradation</keyword>
<evidence type="ECO:0000256" key="7">
    <source>
        <dbReference type="PROSITE-ProRule" id="PRU01161"/>
    </source>
</evidence>
<dbReference type="STRING" id="77586.A0A0D9X8W5"/>
<comment type="similarity">
    <text evidence="1 8">Belongs to the patatin family.</text>
</comment>
<feature type="short sequence motif" description="GXSXG" evidence="7">
    <location>
        <begin position="90"/>
        <end position="94"/>
    </location>
</feature>
<keyword evidence="2 7" id="KW-0378">Hydrolase</keyword>
<feature type="active site" description="Proton acceptor" evidence="7">
    <location>
        <position position="240"/>
    </location>
</feature>
<dbReference type="EnsemblPlants" id="LPERR08G14950.1">
    <property type="protein sequence ID" value="LPERR08G14950.1"/>
    <property type="gene ID" value="LPERR08G14950"/>
</dbReference>
<dbReference type="Pfam" id="PF01734">
    <property type="entry name" value="Patatin"/>
    <property type="match status" value="1"/>
</dbReference>
<reference evidence="10 11" key="1">
    <citation type="submission" date="2012-08" db="EMBL/GenBank/DDBJ databases">
        <title>Oryza genome evolution.</title>
        <authorList>
            <person name="Wing R.A."/>
        </authorList>
    </citation>
    <scope>NUCLEOTIDE SEQUENCE</scope>
</reference>